<dbReference type="AlphaFoldDB" id="A0A2C9ZNS6"/>
<proteinExistence type="predicted"/>
<evidence type="ECO:0000259" key="1">
    <source>
        <dbReference type="Pfam" id="PF02538"/>
    </source>
</evidence>
<comment type="caution">
    <text evidence="2">The sequence shown here is derived from an EMBL/GenBank/DDBJ whole genome shotgun (WGS) entry which is preliminary data.</text>
</comment>
<dbReference type="InterPro" id="IPR003692">
    <property type="entry name" value="Hydantoinase_B"/>
</dbReference>
<dbReference type="Pfam" id="PF02538">
    <property type="entry name" value="Hydantoinase_B"/>
    <property type="match status" value="1"/>
</dbReference>
<gene>
    <name evidence="2" type="ORF">CA983_00715</name>
</gene>
<dbReference type="EMBL" id="NGFN01000002">
    <property type="protein sequence ID" value="OUD05073.1"/>
    <property type="molecule type" value="Genomic_DNA"/>
</dbReference>
<dbReference type="Proteomes" id="UP000195105">
    <property type="component" value="Unassembled WGS sequence"/>
</dbReference>
<protein>
    <recommendedName>
        <fullName evidence="1">Hydantoinase B/oxoprolinase domain-containing protein</fullName>
    </recommendedName>
</protein>
<accession>A0A2C9ZNS6</accession>
<evidence type="ECO:0000313" key="3">
    <source>
        <dbReference type="Proteomes" id="UP000195105"/>
    </source>
</evidence>
<organism evidence="2 3">
    <name type="scientific">Streptomyces swartbergensis</name>
    <dbReference type="NCBI Taxonomy" id="487165"/>
    <lineage>
        <taxon>Bacteria</taxon>
        <taxon>Bacillati</taxon>
        <taxon>Actinomycetota</taxon>
        <taxon>Actinomycetes</taxon>
        <taxon>Kitasatosporales</taxon>
        <taxon>Streptomycetaceae</taxon>
        <taxon>Streptomyces</taxon>
    </lineage>
</organism>
<sequence length="145" mass="15997">MIRPVSDPIGLEVRWDRLAAATDEAASTMLRTAFSTIIRESHDCTIVQLPGHDMSAENVPARGEEASRGVRSIHFPGHGLTEATVWNRYALTAGTELAGPAVFQEREASCSFGPDCRIRVADDLPLHRRDRPVTVLRHRGRDDPS</sequence>
<reference evidence="2 3" key="1">
    <citation type="submission" date="2017-05" db="EMBL/GenBank/DDBJ databases">
        <title>Biotechnological potential of actinobacteria isolated from South African environments.</title>
        <authorList>
            <person name="Le Roes-Hill M."/>
            <person name="Prins A."/>
            <person name="Durrell K.A."/>
        </authorList>
    </citation>
    <scope>NUCLEOTIDE SEQUENCE [LARGE SCALE GENOMIC DNA]</scope>
    <source>
        <strain evidence="2 3">HMC13</strain>
    </source>
</reference>
<feature type="domain" description="Hydantoinase B/oxoprolinase" evidence="1">
    <location>
        <begin position="7"/>
        <end position="46"/>
    </location>
</feature>
<dbReference type="GO" id="GO:0003824">
    <property type="term" value="F:catalytic activity"/>
    <property type="evidence" value="ECO:0007669"/>
    <property type="project" value="InterPro"/>
</dbReference>
<evidence type="ECO:0000313" key="2">
    <source>
        <dbReference type="EMBL" id="OUD05073.1"/>
    </source>
</evidence>
<dbReference type="RefSeq" id="WP_086598891.1">
    <property type="nucleotide sequence ID" value="NZ_NGFN01000002.1"/>
</dbReference>
<keyword evidence="3" id="KW-1185">Reference proteome</keyword>
<name>A0A2C9ZNS6_9ACTN</name>